<evidence type="ECO:0000256" key="5">
    <source>
        <dbReference type="ARBA" id="ARBA00023098"/>
    </source>
</evidence>
<dbReference type="RefSeq" id="XP_064718683.1">
    <property type="nucleotide sequence ID" value="XM_064862611.1"/>
</dbReference>
<evidence type="ECO:0000256" key="6">
    <source>
        <dbReference type="ARBA" id="ARBA00023315"/>
    </source>
</evidence>
<evidence type="ECO:0000256" key="3">
    <source>
        <dbReference type="ARBA" id="ARBA00022679"/>
    </source>
</evidence>
<keyword evidence="3 7" id="KW-0808">Transferase</keyword>
<dbReference type="GeneID" id="89987505"/>
<sequence>MVIPSSIHRIQSVHTPFRALRATSLFRVSAFAHPGSIATGNVSRRMFAASAYRSDQPKTFENQSKLPRLPVPDLEASLEGYLKSLGPILEEKYDKASLSNEVEKRRLYVKDFASAGGLGRTLQERLKDLDHVSPNNWLNDTLWLALAYHTWRAPLLVNSNWWLCFAEDPLNPPPPSLASSTKESEYKVTSPQTAVIKAPNPNPLTDVPAGSQGGGKEWLVSGTIDPPVQYEKVVKKEWITPWQIRRAAWIARRFAEFRMKLEREEIKPDEIKGVKFCMNQYANMFNLSRIPLPNCDAFSTPSPLSTHLSLLVDDYYYAIDIFSSSSSSADGVPEPLPAGVIEKRFQAAANDAKQRKERGERAVEIGVLSADDRDNWTKNREHILLFSPSNRSTLTSLSTSLLALSLDPYTLPSVPPPSGDPLRLSAVDAQLRNCATGLEGGRNRWFDKAVSVLVETNGRAGIMGEHSPVDALIPSIVVEYVLDKPVDESQFKSSAPLASGEGWKKLDWAVDETILREIEQVKEKNQKLIDDSDASQLWWGEYASEWIKKTAKQAPDAYIQQALQLAWFLDQGYPTATYETASTRTMLHGRTDVIRSLTSESRAFVKAMVNPESTAEESGNGYDRHLMGLKVQLRAGETHPLFEDEAYAKSQEWKLSTSGLSAGGKFTATGFGAAWPDGYGINYMAGPHLIKFGIESKFSCEETSTQRFKHNIVQVLRAMRAVCEAVGGVGASRAKL</sequence>
<dbReference type="Gene3D" id="3.30.559.70">
    <property type="entry name" value="Choline/Carnitine o-acyltransferase, domain 2"/>
    <property type="match status" value="1"/>
</dbReference>
<dbReference type="PROSITE" id="PS00439">
    <property type="entry name" value="ACYLTRANSF_C_1"/>
    <property type="match status" value="1"/>
</dbReference>
<dbReference type="Pfam" id="PF00755">
    <property type="entry name" value="Carn_acyltransf"/>
    <property type="match status" value="1"/>
</dbReference>
<dbReference type="PROSITE" id="PS00440">
    <property type="entry name" value="ACYLTRANSF_C_2"/>
    <property type="match status" value="1"/>
</dbReference>
<dbReference type="InterPro" id="IPR042231">
    <property type="entry name" value="Cho/carn_acyl_trans_2"/>
</dbReference>
<evidence type="ECO:0000313" key="10">
    <source>
        <dbReference type="Proteomes" id="UP001432216"/>
    </source>
</evidence>
<proteinExistence type="inferred from homology"/>
<evidence type="ECO:0000259" key="8">
    <source>
        <dbReference type="Pfam" id="PF00755"/>
    </source>
</evidence>
<dbReference type="InterPro" id="IPR039551">
    <property type="entry name" value="Cho/carn_acyl_trans"/>
</dbReference>
<evidence type="ECO:0000256" key="4">
    <source>
        <dbReference type="ARBA" id="ARBA00022832"/>
    </source>
</evidence>
<organism evidence="9 10">
    <name type="scientific">Cryptococcus decagattii</name>
    <dbReference type="NCBI Taxonomy" id="1859122"/>
    <lineage>
        <taxon>Eukaryota</taxon>
        <taxon>Fungi</taxon>
        <taxon>Dikarya</taxon>
        <taxon>Basidiomycota</taxon>
        <taxon>Agaricomycotina</taxon>
        <taxon>Tremellomycetes</taxon>
        <taxon>Tremellales</taxon>
        <taxon>Cryptococcaceae</taxon>
        <taxon>Cryptococcus</taxon>
        <taxon>Cryptococcus gattii species complex</taxon>
    </lineage>
</organism>
<keyword evidence="10" id="KW-1185">Reference proteome</keyword>
<dbReference type="PANTHER" id="PTHR22589">
    <property type="entry name" value="CARNITINE O-ACYLTRANSFERASE"/>
    <property type="match status" value="1"/>
</dbReference>
<gene>
    <name evidence="9" type="ORF">IAS62_000729</name>
</gene>
<feature type="domain" description="Choline/carnitine acyltransferase" evidence="8">
    <location>
        <begin position="69"/>
        <end position="713"/>
    </location>
</feature>
<dbReference type="SUPFAM" id="SSF52777">
    <property type="entry name" value="CoA-dependent acyltransferases"/>
    <property type="match status" value="2"/>
</dbReference>
<dbReference type="InterPro" id="IPR023213">
    <property type="entry name" value="CAT-like_dom_sf"/>
</dbReference>
<evidence type="ECO:0000313" key="9">
    <source>
        <dbReference type="EMBL" id="WVO19443.1"/>
    </source>
</evidence>
<dbReference type="Proteomes" id="UP001432216">
    <property type="component" value="Chromosome 1"/>
</dbReference>
<dbReference type="Gene3D" id="1.10.275.20">
    <property type="entry name" value="Choline/Carnitine o-acyltransferase"/>
    <property type="match status" value="1"/>
</dbReference>
<comment type="similarity">
    <text evidence="1 7">Belongs to the carnitine/choline acetyltransferase family.</text>
</comment>
<protein>
    <recommendedName>
        <fullName evidence="8">Choline/carnitine acyltransferase domain-containing protein</fullName>
    </recommendedName>
</protein>
<dbReference type="Gene3D" id="3.30.559.10">
    <property type="entry name" value="Chloramphenicol acetyltransferase-like domain"/>
    <property type="match status" value="1"/>
</dbReference>
<reference evidence="9 10" key="1">
    <citation type="submission" date="2024-01" db="EMBL/GenBank/DDBJ databases">
        <title>Comparative genomics of Cryptococcus and Kwoniella reveals pathogenesis evolution and contrasting modes of karyotype evolution via chromosome fusion or intercentromeric recombination.</title>
        <authorList>
            <person name="Coelho M.A."/>
            <person name="David-Palma M."/>
            <person name="Shea T."/>
            <person name="Bowers K."/>
            <person name="McGinley-Smith S."/>
            <person name="Mohammad A.W."/>
            <person name="Gnirke A."/>
            <person name="Yurkov A.M."/>
            <person name="Nowrousian M."/>
            <person name="Sun S."/>
            <person name="Cuomo C.A."/>
            <person name="Heitman J."/>
        </authorList>
    </citation>
    <scope>NUCLEOTIDE SEQUENCE [LARGE SCALE GENOMIC DNA]</scope>
    <source>
        <strain evidence="9 10">7685027</strain>
    </source>
</reference>
<dbReference type="InterPro" id="IPR000542">
    <property type="entry name" value="Carn_acyl_trans"/>
</dbReference>
<keyword evidence="4" id="KW-0276">Fatty acid metabolism</keyword>
<dbReference type="EMBL" id="CP143806">
    <property type="protein sequence ID" value="WVO19443.1"/>
    <property type="molecule type" value="Genomic_DNA"/>
</dbReference>
<evidence type="ECO:0000256" key="1">
    <source>
        <dbReference type="ARBA" id="ARBA00005232"/>
    </source>
</evidence>
<evidence type="ECO:0000256" key="2">
    <source>
        <dbReference type="ARBA" id="ARBA00022448"/>
    </source>
</evidence>
<keyword evidence="5" id="KW-0443">Lipid metabolism</keyword>
<accession>A0ABZ2AQJ1</accession>
<dbReference type="InterPro" id="IPR042572">
    <property type="entry name" value="Carn_acyl_trans_N"/>
</dbReference>
<keyword evidence="6 7" id="KW-0012">Acyltransferase</keyword>
<keyword evidence="2" id="KW-0813">Transport</keyword>
<name>A0ABZ2AQJ1_9TREE</name>
<dbReference type="PANTHER" id="PTHR22589:SF107">
    <property type="entry name" value="CHOLINE_CARNITINE ACYLTRANSFERASE DOMAIN-CONTAINING PROTEIN"/>
    <property type="match status" value="1"/>
</dbReference>
<evidence type="ECO:0000256" key="7">
    <source>
        <dbReference type="RuleBase" id="RU003801"/>
    </source>
</evidence>